<feature type="non-terminal residue" evidence="2">
    <location>
        <position position="195"/>
    </location>
</feature>
<organism evidence="2 3">
    <name type="scientific">Aureobasidium melanogenum</name>
    <name type="common">Aureobasidium pullulans var. melanogenum</name>
    <dbReference type="NCBI Taxonomy" id="46634"/>
    <lineage>
        <taxon>Eukaryota</taxon>
        <taxon>Fungi</taxon>
        <taxon>Dikarya</taxon>
        <taxon>Ascomycota</taxon>
        <taxon>Pezizomycotina</taxon>
        <taxon>Dothideomycetes</taxon>
        <taxon>Dothideomycetidae</taxon>
        <taxon>Dothideales</taxon>
        <taxon>Saccotheciaceae</taxon>
        <taxon>Aureobasidium</taxon>
    </lineage>
</organism>
<dbReference type="EMBL" id="JAHFXS010000801">
    <property type="protein sequence ID" value="KAG9981787.1"/>
    <property type="molecule type" value="Genomic_DNA"/>
</dbReference>
<accession>A0A9P8FTE4</accession>
<dbReference type="Proteomes" id="UP000729357">
    <property type="component" value="Unassembled WGS sequence"/>
</dbReference>
<comment type="caution">
    <text evidence="2">The sequence shown here is derived from an EMBL/GenBank/DDBJ whole genome shotgun (WGS) entry which is preliminary data.</text>
</comment>
<evidence type="ECO:0000313" key="3">
    <source>
        <dbReference type="Proteomes" id="UP000729357"/>
    </source>
</evidence>
<keyword evidence="3" id="KW-1185">Reference proteome</keyword>
<evidence type="ECO:0000256" key="1">
    <source>
        <dbReference type="SAM" id="MobiDB-lite"/>
    </source>
</evidence>
<proteinExistence type="predicted"/>
<name>A0A9P8FTE4_AURME</name>
<protein>
    <submittedName>
        <fullName evidence="2">Uncharacterized protein</fullName>
    </submittedName>
</protein>
<sequence length="195" mass="21369">CFHGRVEEMRGDIDPLLTQPTARPVQIMRMDNTVFTFTHDNIRRFYTSGFDLGDAFEKLNIPVKHFEAYGDLPGEVIERLNRKFGVVAGAGATPDDNNDGGPAPAPSVPATSTSPSSAAASAKPTAPHRDPTGQSCNNLADIVKGMVEKNPDDKKMAELAEQLTRMPIRSREVNAMLFAPPTPEELEMIRCEMKE</sequence>
<feature type="non-terminal residue" evidence="2">
    <location>
        <position position="1"/>
    </location>
</feature>
<evidence type="ECO:0000313" key="2">
    <source>
        <dbReference type="EMBL" id="KAG9981787.1"/>
    </source>
</evidence>
<reference evidence="2" key="2">
    <citation type="submission" date="2021-08" db="EMBL/GenBank/DDBJ databases">
        <authorList>
            <person name="Gostincar C."/>
            <person name="Sun X."/>
            <person name="Song Z."/>
            <person name="Gunde-Cimerman N."/>
        </authorList>
    </citation>
    <scope>NUCLEOTIDE SEQUENCE</scope>
    <source>
        <strain evidence="2">EXF-9298</strain>
    </source>
</reference>
<reference evidence="2" key="1">
    <citation type="journal article" date="2021" name="J Fungi (Basel)">
        <title>Virulence traits and population genomics of the black yeast Aureobasidium melanogenum.</title>
        <authorList>
            <person name="Cernosa A."/>
            <person name="Sun X."/>
            <person name="Gostincar C."/>
            <person name="Fang C."/>
            <person name="Gunde-Cimerman N."/>
            <person name="Song Z."/>
        </authorList>
    </citation>
    <scope>NUCLEOTIDE SEQUENCE</scope>
    <source>
        <strain evidence="2">EXF-9298</strain>
    </source>
</reference>
<feature type="region of interest" description="Disordered" evidence="1">
    <location>
        <begin position="91"/>
        <end position="135"/>
    </location>
</feature>
<gene>
    <name evidence="2" type="ORF">KCU98_g7220</name>
</gene>
<dbReference type="AlphaFoldDB" id="A0A9P8FTE4"/>
<feature type="compositionally biased region" description="Low complexity" evidence="1">
    <location>
        <begin position="108"/>
        <end position="125"/>
    </location>
</feature>